<feature type="compositionally biased region" description="Basic and acidic residues" evidence="9">
    <location>
        <begin position="349"/>
        <end position="377"/>
    </location>
</feature>
<evidence type="ECO:0000313" key="12">
    <source>
        <dbReference type="Proteomes" id="UP000825935"/>
    </source>
</evidence>
<comment type="caution">
    <text evidence="11">The sequence shown here is derived from an EMBL/GenBank/DDBJ whole genome shotgun (WGS) entry which is preliminary data.</text>
</comment>
<keyword evidence="7" id="KW-0862">Zinc</keyword>
<gene>
    <name evidence="11" type="ORF">KP509_22G051600</name>
</gene>
<evidence type="ECO:0000256" key="9">
    <source>
        <dbReference type="SAM" id="MobiDB-lite"/>
    </source>
</evidence>
<dbReference type="EC" id="2.3.2.27" evidence="2"/>
<evidence type="ECO:0000256" key="5">
    <source>
        <dbReference type="ARBA" id="ARBA00022771"/>
    </source>
</evidence>
<dbReference type="SMART" id="SM00184">
    <property type="entry name" value="RING"/>
    <property type="match status" value="1"/>
</dbReference>
<evidence type="ECO:0000256" key="3">
    <source>
        <dbReference type="ARBA" id="ARBA00022679"/>
    </source>
</evidence>
<dbReference type="Gene3D" id="3.30.40.10">
    <property type="entry name" value="Zinc/RING finger domain, C3HC4 (zinc finger)"/>
    <property type="match status" value="1"/>
</dbReference>
<evidence type="ECO:0000256" key="7">
    <source>
        <dbReference type="ARBA" id="ARBA00022833"/>
    </source>
</evidence>
<organism evidence="11 12">
    <name type="scientific">Ceratopteris richardii</name>
    <name type="common">Triangle waterfern</name>
    <dbReference type="NCBI Taxonomy" id="49495"/>
    <lineage>
        <taxon>Eukaryota</taxon>
        <taxon>Viridiplantae</taxon>
        <taxon>Streptophyta</taxon>
        <taxon>Embryophyta</taxon>
        <taxon>Tracheophyta</taxon>
        <taxon>Polypodiopsida</taxon>
        <taxon>Polypodiidae</taxon>
        <taxon>Polypodiales</taxon>
        <taxon>Pteridineae</taxon>
        <taxon>Pteridaceae</taxon>
        <taxon>Parkerioideae</taxon>
        <taxon>Ceratopteris</taxon>
    </lineage>
</organism>
<feature type="region of interest" description="Disordered" evidence="9">
    <location>
        <begin position="478"/>
        <end position="507"/>
    </location>
</feature>
<dbReference type="PROSITE" id="PS50089">
    <property type="entry name" value="ZF_RING_2"/>
    <property type="match status" value="1"/>
</dbReference>
<evidence type="ECO:0000256" key="6">
    <source>
        <dbReference type="ARBA" id="ARBA00022786"/>
    </source>
</evidence>
<feature type="region of interest" description="Disordered" evidence="9">
    <location>
        <begin position="1"/>
        <end position="24"/>
    </location>
</feature>
<feature type="compositionally biased region" description="Polar residues" evidence="9">
    <location>
        <begin position="11"/>
        <end position="24"/>
    </location>
</feature>
<dbReference type="PANTHER" id="PTHR22937">
    <property type="entry name" value="E3 UBIQUITIN-PROTEIN LIGASE RNF165"/>
    <property type="match status" value="1"/>
</dbReference>
<dbReference type="OrthoDB" id="8062037at2759"/>
<dbReference type="PANTHER" id="PTHR22937:SF65">
    <property type="entry name" value="E3 UBIQUITIN-PROTEIN LIGASE ARK2C"/>
    <property type="match status" value="1"/>
</dbReference>
<accession>A0A8T2S718</accession>
<feature type="region of interest" description="Disordered" evidence="9">
    <location>
        <begin position="421"/>
        <end position="446"/>
    </location>
</feature>
<evidence type="ECO:0000256" key="8">
    <source>
        <dbReference type="PROSITE-ProRule" id="PRU00175"/>
    </source>
</evidence>
<evidence type="ECO:0000259" key="10">
    <source>
        <dbReference type="PROSITE" id="PS50089"/>
    </source>
</evidence>
<protein>
    <recommendedName>
        <fullName evidence="2">RING-type E3 ubiquitin transferase</fullName>
        <ecNumber evidence="2">2.3.2.27</ecNumber>
    </recommendedName>
</protein>
<keyword evidence="5 8" id="KW-0863">Zinc-finger</keyword>
<dbReference type="InterPro" id="IPR045191">
    <property type="entry name" value="MBR1/2-like"/>
</dbReference>
<dbReference type="EMBL" id="CM035427">
    <property type="protein sequence ID" value="KAH7307247.1"/>
    <property type="molecule type" value="Genomic_DNA"/>
</dbReference>
<feature type="compositionally biased region" description="Low complexity" evidence="9">
    <location>
        <begin position="490"/>
        <end position="507"/>
    </location>
</feature>
<dbReference type="AlphaFoldDB" id="A0A8T2S718"/>
<feature type="compositionally biased region" description="Polar residues" evidence="9">
    <location>
        <begin position="194"/>
        <end position="206"/>
    </location>
</feature>
<reference evidence="11" key="1">
    <citation type="submission" date="2021-08" db="EMBL/GenBank/DDBJ databases">
        <title>WGS assembly of Ceratopteris richardii.</title>
        <authorList>
            <person name="Marchant D.B."/>
            <person name="Chen G."/>
            <person name="Jenkins J."/>
            <person name="Shu S."/>
            <person name="Leebens-Mack J."/>
            <person name="Grimwood J."/>
            <person name="Schmutz J."/>
            <person name="Soltis P."/>
            <person name="Soltis D."/>
            <person name="Chen Z.-H."/>
        </authorList>
    </citation>
    <scope>NUCLEOTIDE SEQUENCE</scope>
    <source>
        <strain evidence="11">Whitten #5841</strain>
        <tissue evidence="11">Leaf</tissue>
    </source>
</reference>
<dbReference type="GO" id="GO:0061630">
    <property type="term" value="F:ubiquitin protein ligase activity"/>
    <property type="evidence" value="ECO:0007669"/>
    <property type="project" value="UniProtKB-EC"/>
</dbReference>
<keyword evidence="3" id="KW-0808">Transferase</keyword>
<evidence type="ECO:0000256" key="4">
    <source>
        <dbReference type="ARBA" id="ARBA00022723"/>
    </source>
</evidence>
<proteinExistence type="predicted"/>
<feature type="compositionally biased region" description="Polar residues" evidence="9">
    <location>
        <begin position="318"/>
        <end position="341"/>
    </location>
</feature>
<name>A0A8T2S718_CERRI</name>
<feature type="region of interest" description="Disordered" evidence="9">
    <location>
        <begin position="315"/>
        <end position="380"/>
    </location>
</feature>
<evidence type="ECO:0000256" key="2">
    <source>
        <dbReference type="ARBA" id="ARBA00012483"/>
    </source>
</evidence>
<feature type="domain" description="RING-type" evidence="10">
    <location>
        <begin position="677"/>
        <end position="718"/>
    </location>
</feature>
<keyword evidence="4" id="KW-0479">Metal-binding</keyword>
<dbReference type="InterPro" id="IPR001841">
    <property type="entry name" value="Znf_RING"/>
</dbReference>
<dbReference type="Proteomes" id="UP000825935">
    <property type="component" value="Chromosome 22"/>
</dbReference>
<dbReference type="InterPro" id="IPR013083">
    <property type="entry name" value="Znf_RING/FYVE/PHD"/>
</dbReference>
<feature type="region of interest" description="Disordered" evidence="9">
    <location>
        <begin position="169"/>
        <end position="206"/>
    </location>
</feature>
<keyword evidence="6" id="KW-0833">Ubl conjugation pathway</keyword>
<feature type="region of interest" description="Disordered" evidence="9">
    <location>
        <begin position="47"/>
        <end position="75"/>
    </location>
</feature>
<dbReference type="GO" id="GO:0008270">
    <property type="term" value="F:zinc ion binding"/>
    <property type="evidence" value="ECO:0007669"/>
    <property type="project" value="UniProtKB-KW"/>
</dbReference>
<evidence type="ECO:0000256" key="1">
    <source>
        <dbReference type="ARBA" id="ARBA00000900"/>
    </source>
</evidence>
<sequence length="723" mass="78705">MPQYQRVKASHFSTKSNNNKASKQLSYDEEIGASGYGIHQPISRLSSSRIGSSNLSNASGSSSQQNHVSSTSSSSALKSTAGDVFIGGGIGFDREDADSHGAGNYEIVEVPRWVKNSSSSSSSGEILRSQKDERLGVKAGTLGQRGHGLQPLHWRDRYLSQPERLHSSVSRQVVADDCHQRTSPSHLNERSYRKGSSSKAPQTNDLTAPLFSDMKLRSSMANVTTMQNEGSTLVKNNNASITSRAIQSSSYGVPHFNRKKSAFQTYSGHLSRVEESALGRRDITMRGLGNFVCSSAADVLPSLSSSALSNLACTSTSDVLPSNPNSVTGTSGSYSRSNSRAYGTAEVQDTTRRMDPVKQKADENTMSDTREVNERSNGEAVNEIYGASSGASLCTRSSYNHESGSEPLRAEFVTYEASASSSSASSLPSNYRQCGRNVGSRGRDNMRSLYRSNGSFFDTNPYRGEMSNHWSARRRSLYGSRVEPASGEARSSGRSLSRTRSSSSNWSARRELYNTQSDFLHSSEHQTLMHPAPATFVQPYVSESSSTSSAAAGAETSSFNTSTGSNGIRPRLTVEGLSEILAALEYIERDDDLSYEQILMLEATILLGGIGLHDRYRDMRIDIDSMSYEELLALEERIGNVNTGLSEESIKKCLRSEAYTSPDITNGYVPQEIEIKCSICQEEFDAAAELGVLECGHSYHIACIKQWLIQKNQCPICKAPALS</sequence>
<comment type="catalytic activity">
    <reaction evidence="1">
        <text>S-ubiquitinyl-[E2 ubiquitin-conjugating enzyme]-L-cysteine + [acceptor protein]-L-lysine = [E2 ubiquitin-conjugating enzyme]-L-cysteine + N(6)-ubiquitinyl-[acceptor protein]-L-lysine.</text>
        <dbReference type="EC" id="2.3.2.27"/>
    </reaction>
</comment>
<dbReference type="SUPFAM" id="SSF57850">
    <property type="entry name" value="RING/U-box"/>
    <property type="match status" value="1"/>
</dbReference>
<dbReference type="Pfam" id="PF13639">
    <property type="entry name" value="zf-RING_2"/>
    <property type="match status" value="1"/>
</dbReference>
<keyword evidence="12" id="KW-1185">Reference proteome</keyword>
<evidence type="ECO:0000313" key="11">
    <source>
        <dbReference type="EMBL" id="KAH7307247.1"/>
    </source>
</evidence>